<comment type="caution">
    <text evidence="1">The sequence shown here is derived from an EMBL/GenBank/DDBJ whole genome shotgun (WGS) entry which is preliminary data.</text>
</comment>
<organism evidence="1 2">
    <name type="scientific">Paenibacillus illinoisensis</name>
    <dbReference type="NCBI Taxonomy" id="59845"/>
    <lineage>
        <taxon>Bacteria</taxon>
        <taxon>Bacillati</taxon>
        <taxon>Bacillota</taxon>
        <taxon>Bacilli</taxon>
        <taxon>Bacillales</taxon>
        <taxon>Paenibacillaceae</taxon>
        <taxon>Paenibacillus</taxon>
    </lineage>
</organism>
<dbReference type="EMBL" id="JBIYSL010000002">
    <property type="protein sequence ID" value="MFK0522846.1"/>
    <property type="molecule type" value="Genomic_DNA"/>
</dbReference>
<evidence type="ECO:0000313" key="2">
    <source>
        <dbReference type="Proteomes" id="UP001618531"/>
    </source>
</evidence>
<accession>A0ABW8HTS8</accession>
<evidence type="ECO:0000313" key="1">
    <source>
        <dbReference type="EMBL" id="MFK0522846.1"/>
    </source>
</evidence>
<dbReference type="Proteomes" id="UP001618531">
    <property type="component" value="Unassembled WGS sequence"/>
</dbReference>
<dbReference type="RefSeq" id="WP_402874899.1">
    <property type="nucleotide sequence ID" value="NZ_JBIYSL010000002.1"/>
</dbReference>
<keyword evidence="2" id="KW-1185">Reference proteome</keyword>
<protein>
    <submittedName>
        <fullName evidence="1">Uncharacterized protein</fullName>
    </submittedName>
</protein>
<gene>
    <name evidence="1" type="ORF">ACINKY_11635</name>
</gene>
<name>A0ABW8HTS8_9BACL</name>
<proteinExistence type="predicted"/>
<reference evidence="1 2" key="1">
    <citation type="submission" date="2024-11" db="EMBL/GenBank/DDBJ databases">
        <title>Identification and Characterization of a Novel Fosfomycin Bacillithiol Transferase FosB8 in Paenibacillus illinoisensis.</title>
        <authorList>
            <person name="Lu W."/>
        </authorList>
    </citation>
    <scope>NUCLEOTIDE SEQUENCE [LARGE SCALE GENOMIC DNA]</scope>
    <source>
        <strain evidence="1 2">WP77</strain>
    </source>
</reference>
<sequence length="168" mass="19887">MDYELFINNSSEAEKIGNIIFEIMKDVIGKEVKVEKLQHKLGYQYVYIESEYLTIDIDLDDEDGEMEEYHEMNLKYYSVNTNMRINIQLFSKTFDTSWLKLIETVGQLLSVVEGDVLLLDDRSFPIMKRTNNVLLVNNDLDEYQIKYITKESLKLLNCHYIERSFKAE</sequence>